<dbReference type="CDD" id="cd04704">
    <property type="entry name" value="PLA2_bee_venom_like"/>
    <property type="match status" value="1"/>
</dbReference>
<dbReference type="Gene3D" id="1.20.90.10">
    <property type="entry name" value="Phospholipase A2 domain"/>
    <property type="match status" value="1"/>
</dbReference>
<feature type="signal peptide" evidence="13">
    <location>
        <begin position="1"/>
        <end position="25"/>
    </location>
</feature>
<evidence type="ECO:0000256" key="9">
    <source>
        <dbReference type="ARBA" id="ARBA00022963"/>
    </source>
</evidence>
<evidence type="ECO:0000256" key="7">
    <source>
        <dbReference type="ARBA" id="ARBA00022801"/>
    </source>
</evidence>
<dbReference type="PANTHER" id="PTHR12253">
    <property type="entry name" value="RH14732P"/>
    <property type="match status" value="1"/>
</dbReference>
<dbReference type="GO" id="GO:0004623">
    <property type="term" value="F:phospholipase A2 activity"/>
    <property type="evidence" value="ECO:0007669"/>
    <property type="project" value="UniProtKB-EC"/>
</dbReference>
<feature type="domain" description="Phospholipase A2-like central" evidence="14">
    <location>
        <begin position="55"/>
        <end position="150"/>
    </location>
</feature>
<dbReference type="PROSITE" id="PS00118">
    <property type="entry name" value="PA2_HIS"/>
    <property type="match status" value="1"/>
</dbReference>
<comment type="cofactor">
    <cofactor evidence="1">
        <name>Ca(2+)</name>
        <dbReference type="ChEBI" id="CHEBI:29108"/>
    </cofactor>
</comment>
<reference evidence="15 16" key="1">
    <citation type="journal article" date="2018" name="Elife">
        <title>Firefly genomes illuminate parallel origins of bioluminescence in beetles.</title>
        <authorList>
            <person name="Fallon T.R."/>
            <person name="Lower S.E."/>
            <person name="Chang C.H."/>
            <person name="Bessho-Uehara M."/>
            <person name="Martin G.J."/>
            <person name="Bewick A.J."/>
            <person name="Behringer M."/>
            <person name="Debat H.J."/>
            <person name="Wong I."/>
            <person name="Day J.C."/>
            <person name="Suvorov A."/>
            <person name="Silva C.J."/>
            <person name="Stanger-Hall K.F."/>
            <person name="Hall D.W."/>
            <person name="Schmitz R.J."/>
            <person name="Nelson D.R."/>
            <person name="Lewis S.M."/>
            <person name="Shigenobu S."/>
            <person name="Bybee S.M."/>
            <person name="Larracuente A.M."/>
            <person name="Oba Y."/>
            <person name="Weng J.K."/>
        </authorList>
    </citation>
    <scope>NUCLEOTIDE SEQUENCE [LARGE SCALE GENOMIC DNA]</scope>
    <source>
        <strain evidence="15">1611_PpyrPB1</strain>
        <tissue evidence="15">Whole body</tissue>
    </source>
</reference>
<comment type="subcellular location">
    <subcellularLocation>
        <location evidence="2">Secreted</location>
    </subcellularLocation>
</comment>
<organism evidence="15 16">
    <name type="scientific">Photinus pyralis</name>
    <name type="common">Common eastern firefly</name>
    <name type="synonym">Lampyris pyralis</name>
    <dbReference type="NCBI Taxonomy" id="7054"/>
    <lineage>
        <taxon>Eukaryota</taxon>
        <taxon>Metazoa</taxon>
        <taxon>Ecdysozoa</taxon>
        <taxon>Arthropoda</taxon>
        <taxon>Hexapoda</taxon>
        <taxon>Insecta</taxon>
        <taxon>Pterygota</taxon>
        <taxon>Neoptera</taxon>
        <taxon>Endopterygota</taxon>
        <taxon>Coleoptera</taxon>
        <taxon>Polyphaga</taxon>
        <taxon>Elateriformia</taxon>
        <taxon>Elateroidea</taxon>
        <taxon>Lampyridae</taxon>
        <taxon>Lampyrinae</taxon>
        <taxon>Photinus</taxon>
    </lineage>
</organism>
<dbReference type="GO" id="GO:0050482">
    <property type="term" value="P:arachidonate secretion"/>
    <property type="evidence" value="ECO:0007669"/>
    <property type="project" value="InterPro"/>
</dbReference>
<dbReference type="GO" id="GO:0016042">
    <property type="term" value="P:lipid catabolic process"/>
    <property type="evidence" value="ECO:0007669"/>
    <property type="project" value="UniProtKB-KW"/>
</dbReference>
<keyword evidence="13" id="KW-0732">Signal</keyword>
<evidence type="ECO:0000256" key="12">
    <source>
        <dbReference type="ARBA" id="ARBA00029903"/>
    </source>
</evidence>
<evidence type="ECO:0000259" key="14">
    <source>
        <dbReference type="Pfam" id="PF05826"/>
    </source>
</evidence>
<gene>
    <name evidence="15" type="ORF">PPYR_14049</name>
</gene>
<dbReference type="EMBL" id="VVIM01000010">
    <property type="protein sequence ID" value="KAB0792088.1"/>
    <property type="molecule type" value="Genomic_DNA"/>
</dbReference>
<dbReference type="Pfam" id="PF05826">
    <property type="entry name" value="Phospholip_A2_2"/>
    <property type="match status" value="1"/>
</dbReference>
<dbReference type="GO" id="GO:0005576">
    <property type="term" value="C:extracellular region"/>
    <property type="evidence" value="ECO:0007669"/>
    <property type="project" value="UniProtKB-SubCell"/>
</dbReference>
<proteinExistence type="predicted"/>
<evidence type="ECO:0000256" key="3">
    <source>
        <dbReference type="ARBA" id="ARBA00013278"/>
    </source>
</evidence>
<dbReference type="FunFam" id="1.20.90.10:FF:000002">
    <property type="entry name" value="Phospholipase A2 group III"/>
    <property type="match status" value="1"/>
</dbReference>
<feature type="chain" id="PRO_5024358024" description="Phospholipase A2" evidence="13">
    <location>
        <begin position="26"/>
        <end position="189"/>
    </location>
</feature>
<dbReference type="InterPro" id="IPR033113">
    <property type="entry name" value="PLA2_histidine"/>
</dbReference>
<keyword evidence="10" id="KW-0443">Lipid metabolism</keyword>
<evidence type="ECO:0000256" key="2">
    <source>
        <dbReference type="ARBA" id="ARBA00004613"/>
    </source>
</evidence>
<dbReference type="Proteomes" id="UP000327044">
    <property type="component" value="Unassembled WGS sequence"/>
</dbReference>
<evidence type="ECO:0000256" key="6">
    <source>
        <dbReference type="ARBA" id="ARBA00022723"/>
    </source>
</evidence>
<dbReference type="InterPro" id="IPR016090">
    <property type="entry name" value="PLA2-like_dom"/>
</dbReference>
<evidence type="ECO:0000256" key="10">
    <source>
        <dbReference type="ARBA" id="ARBA00023098"/>
    </source>
</evidence>
<dbReference type="AlphaFoldDB" id="A0A5N4A466"/>
<keyword evidence="7" id="KW-0378">Hydrolase</keyword>
<evidence type="ECO:0000313" key="16">
    <source>
        <dbReference type="Proteomes" id="UP000327044"/>
    </source>
</evidence>
<keyword evidence="9" id="KW-0442">Lipid degradation</keyword>
<keyword evidence="6" id="KW-0479">Metal-binding</keyword>
<evidence type="ECO:0000256" key="1">
    <source>
        <dbReference type="ARBA" id="ARBA00001913"/>
    </source>
</evidence>
<dbReference type="GO" id="GO:0046872">
    <property type="term" value="F:metal ion binding"/>
    <property type="evidence" value="ECO:0007669"/>
    <property type="project" value="UniProtKB-KW"/>
</dbReference>
<dbReference type="OrthoDB" id="10059604at2759"/>
<name>A0A5N4A466_PHOPY</name>
<evidence type="ECO:0000313" key="15">
    <source>
        <dbReference type="EMBL" id="KAB0792088.1"/>
    </source>
</evidence>
<keyword evidence="5" id="KW-0964">Secreted</keyword>
<evidence type="ECO:0000256" key="11">
    <source>
        <dbReference type="ARBA" id="ARBA00023157"/>
    </source>
</evidence>
<dbReference type="GO" id="GO:0006644">
    <property type="term" value="P:phospholipid metabolic process"/>
    <property type="evidence" value="ECO:0007669"/>
    <property type="project" value="InterPro"/>
</dbReference>
<dbReference type="FunCoup" id="A0A5N4A466">
    <property type="interactions" value="73"/>
</dbReference>
<dbReference type="EC" id="3.1.1.4" evidence="3"/>
<accession>A0A5N4A466</accession>
<keyword evidence="16" id="KW-1185">Reference proteome</keyword>
<evidence type="ECO:0000256" key="4">
    <source>
        <dbReference type="ARBA" id="ARBA00021721"/>
    </source>
</evidence>
<evidence type="ECO:0000256" key="13">
    <source>
        <dbReference type="SAM" id="SignalP"/>
    </source>
</evidence>
<sequence length="189" mass="21728">MIKNHEIMKAITAVIISMLIANVWASTVTYLDSTTATPETKENDDDDPWYMWILIYPGTKWCGAGNISDTENDLGSAHETDGCCRAHDYCDDTITANATAHNLTNNAPFTLSNCKCDDQFYACLKKADTSNSRRVGRIFFNYLGTKCFREDYPVVKCTKSIYFPRYKCLEYEYDTTKDKKYQWFNVPQF</sequence>
<comment type="caution">
    <text evidence="15">The sequence shown here is derived from an EMBL/GenBank/DDBJ whole genome shotgun (WGS) entry which is preliminary data.</text>
</comment>
<dbReference type="SUPFAM" id="SSF48619">
    <property type="entry name" value="Phospholipase A2, PLA2"/>
    <property type="match status" value="1"/>
</dbReference>
<dbReference type="InParanoid" id="A0A5N4A466"/>
<protein>
    <recommendedName>
        <fullName evidence="4">Phospholipase A2</fullName>
        <ecNumber evidence="3">3.1.1.4</ecNumber>
    </recommendedName>
    <alternativeName>
        <fullName evidence="12">Phosphatidylcholine 2-acylhydrolase</fullName>
    </alternativeName>
</protein>
<evidence type="ECO:0000256" key="8">
    <source>
        <dbReference type="ARBA" id="ARBA00022837"/>
    </source>
</evidence>
<keyword evidence="8" id="KW-0106">Calcium</keyword>
<evidence type="ECO:0000256" key="5">
    <source>
        <dbReference type="ARBA" id="ARBA00022525"/>
    </source>
</evidence>
<dbReference type="InterPro" id="IPR036444">
    <property type="entry name" value="PLipase_A2_dom_sf"/>
</dbReference>
<keyword evidence="11" id="KW-1015">Disulfide bond</keyword>